<dbReference type="Pfam" id="PF00126">
    <property type="entry name" value="HTH_1"/>
    <property type="match status" value="1"/>
</dbReference>
<dbReference type="PANTHER" id="PTHR30537:SF5">
    <property type="entry name" value="HTH-TYPE TRANSCRIPTIONAL ACTIVATOR TTDR-RELATED"/>
    <property type="match status" value="1"/>
</dbReference>
<protein>
    <submittedName>
        <fullName evidence="6">DNA-binding transcriptional LysR family regulator</fullName>
    </submittedName>
</protein>
<dbReference type="PANTHER" id="PTHR30537">
    <property type="entry name" value="HTH-TYPE TRANSCRIPTIONAL REGULATOR"/>
    <property type="match status" value="1"/>
</dbReference>
<gene>
    <name evidence="6" type="ORF">J2739_003302</name>
</gene>
<dbReference type="InterPro" id="IPR036388">
    <property type="entry name" value="WH-like_DNA-bd_sf"/>
</dbReference>
<evidence type="ECO:0000259" key="5">
    <source>
        <dbReference type="PROSITE" id="PS50931"/>
    </source>
</evidence>
<dbReference type="RefSeq" id="WP_309903513.1">
    <property type="nucleotide sequence ID" value="NZ_JAVDRF010000006.1"/>
</dbReference>
<dbReference type="InterPro" id="IPR058163">
    <property type="entry name" value="LysR-type_TF_proteobact-type"/>
</dbReference>
<evidence type="ECO:0000256" key="1">
    <source>
        <dbReference type="ARBA" id="ARBA00009437"/>
    </source>
</evidence>
<organism evidence="6 7">
    <name type="scientific">Variovorax soli</name>
    <dbReference type="NCBI Taxonomy" id="376815"/>
    <lineage>
        <taxon>Bacteria</taxon>
        <taxon>Pseudomonadati</taxon>
        <taxon>Pseudomonadota</taxon>
        <taxon>Betaproteobacteria</taxon>
        <taxon>Burkholderiales</taxon>
        <taxon>Comamonadaceae</taxon>
        <taxon>Variovorax</taxon>
    </lineage>
</organism>
<evidence type="ECO:0000256" key="4">
    <source>
        <dbReference type="ARBA" id="ARBA00023163"/>
    </source>
</evidence>
<evidence type="ECO:0000256" key="2">
    <source>
        <dbReference type="ARBA" id="ARBA00023015"/>
    </source>
</evidence>
<dbReference type="SUPFAM" id="SSF46785">
    <property type="entry name" value="Winged helix' DNA-binding domain"/>
    <property type="match status" value="1"/>
</dbReference>
<dbReference type="Gene3D" id="1.10.10.10">
    <property type="entry name" value="Winged helix-like DNA-binding domain superfamily/Winged helix DNA-binding domain"/>
    <property type="match status" value="1"/>
</dbReference>
<comment type="caution">
    <text evidence="6">The sequence shown here is derived from an EMBL/GenBank/DDBJ whole genome shotgun (WGS) entry which is preliminary data.</text>
</comment>
<evidence type="ECO:0000313" key="7">
    <source>
        <dbReference type="Proteomes" id="UP001184230"/>
    </source>
</evidence>
<sequence>MISSDDLAFFSVLAKSASLAESARKLDVTPPAVTQRLRALEARIGIRLIDRSGRKMSLTDEGALVASHGTIVAEAMEALSEALADRKKAVGGHLRIAAPHGFGRVHVAPVVDAFAKAHPRVTVTLDLSDHPGAQLVESSDVIIHIGPPGPMNQIVTTLAPNRRILCASPDYLAKAAPVQSPEDLMQHRCLVVRENDEDVTLWRFLHPSREASTVRIHPAMCSNDGAVIREWAIAGHGVAIRSEWNIAADLAARRLKRVLPSWEVPPADVVAMLGTRFGRSARTTAFLAMLRQSLAPPPWRRKKVK</sequence>
<dbReference type="InterPro" id="IPR000847">
    <property type="entry name" value="LysR_HTH_N"/>
</dbReference>
<evidence type="ECO:0000256" key="3">
    <source>
        <dbReference type="ARBA" id="ARBA00023125"/>
    </source>
</evidence>
<accession>A0ABU1NHM5</accession>
<dbReference type="SUPFAM" id="SSF53850">
    <property type="entry name" value="Periplasmic binding protein-like II"/>
    <property type="match status" value="1"/>
</dbReference>
<dbReference type="PROSITE" id="PS50931">
    <property type="entry name" value="HTH_LYSR"/>
    <property type="match status" value="1"/>
</dbReference>
<proteinExistence type="inferred from homology"/>
<evidence type="ECO:0000313" key="6">
    <source>
        <dbReference type="EMBL" id="MDR6537525.1"/>
    </source>
</evidence>
<feature type="domain" description="HTH lysR-type" evidence="5">
    <location>
        <begin position="2"/>
        <end position="59"/>
    </location>
</feature>
<keyword evidence="7" id="KW-1185">Reference proteome</keyword>
<keyword evidence="4" id="KW-0804">Transcription</keyword>
<dbReference type="GO" id="GO:0003677">
    <property type="term" value="F:DNA binding"/>
    <property type="evidence" value="ECO:0007669"/>
    <property type="project" value="UniProtKB-KW"/>
</dbReference>
<name>A0ABU1NHM5_9BURK</name>
<dbReference type="EMBL" id="JAVDRF010000006">
    <property type="protein sequence ID" value="MDR6537525.1"/>
    <property type="molecule type" value="Genomic_DNA"/>
</dbReference>
<keyword evidence="3 6" id="KW-0238">DNA-binding</keyword>
<dbReference type="InterPro" id="IPR036390">
    <property type="entry name" value="WH_DNA-bd_sf"/>
</dbReference>
<reference evidence="6 7" key="1">
    <citation type="submission" date="2023-07" db="EMBL/GenBank/DDBJ databases">
        <title>Sorghum-associated microbial communities from plants grown in Nebraska, USA.</title>
        <authorList>
            <person name="Schachtman D."/>
        </authorList>
    </citation>
    <scope>NUCLEOTIDE SEQUENCE [LARGE SCALE GENOMIC DNA]</scope>
    <source>
        <strain evidence="6 7">DS1781</strain>
    </source>
</reference>
<dbReference type="Proteomes" id="UP001184230">
    <property type="component" value="Unassembled WGS sequence"/>
</dbReference>
<keyword evidence="2" id="KW-0805">Transcription regulation</keyword>
<dbReference type="Pfam" id="PF03466">
    <property type="entry name" value="LysR_substrate"/>
    <property type="match status" value="1"/>
</dbReference>
<comment type="similarity">
    <text evidence="1">Belongs to the LysR transcriptional regulatory family.</text>
</comment>
<dbReference type="InterPro" id="IPR005119">
    <property type="entry name" value="LysR_subst-bd"/>
</dbReference>
<dbReference type="Gene3D" id="3.40.190.290">
    <property type="match status" value="1"/>
</dbReference>